<dbReference type="GO" id="GO:0140096">
    <property type="term" value="F:catalytic activity, acting on a protein"/>
    <property type="evidence" value="ECO:0007669"/>
    <property type="project" value="UniProtKB-ARBA"/>
</dbReference>
<dbReference type="EMBL" id="VSWC01000028">
    <property type="protein sequence ID" value="KAA1108412.1"/>
    <property type="molecule type" value="Genomic_DNA"/>
</dbReference>
<reference evidence="3 4" key="1">
    <citation type="submission" date="2019-05" db="EMBL/GenBank/DDBJ databases">
        <title>Emergence of the Ug99 lineage of the wheat stem rust pathogen through somatic hybridization.</title>
        <authorList>
            <person name="Li F."/>
            <person name="Upadhyaya N.M."/>
            <person name="Sperschneider J."/>
            <person name="Matny O."/>
            <person name="Nguyen-Phuc H."/>
            <person name="Mago R."/>
            <person name="Raley C."/>
            <person name="Miller M.E."/>
            <person name="Silverstein K.A.T."/>
            <person name="Henningsen E."/>
            <person name="Hirsch C.D."/>
            <person name="Visser B."/>
            <person name="Pretorius Z.A."/>
            <person name="Steffenson B.J."/>
            <person name="Schwessinger B."/>
            <person name="Dodds P.N."/>
            <person name="Figueroa M."/>
        </authorList>
    </citation>
    <scope>NUCLEOTIDE SEQUENCE [LARGE SCALE GENOMIC DNA]</scope>
    <source>
        <strain evidence="3">21-0</strain>
    </source>
</reference>
<name>A0A5B0Q5N0_PUCGR</name>
<evidence type="ECO:0000313" key="3">
    <source>
        <dbReference type="EMBL" id="KAA1108412.1"/>
    </source>
</evidence>
<evidence type="ECO:0000313" key="4">
    <source>
        <dbReference type="Proteomes" id="UP000324748"/>
    </source>
</evidence>
<sequence length="199" mass="22926">MDKSNSHFMIQIITEETFREHNGLDLTSLDDRTTVPPSELPRFRVAKRSRFLNFKFLVSRTLGYQPNKIRLWPLRERAEFALRPHSPVPEDDRALKMQTVYDRMTHKGPYIVFYLEVVGLAHEVQVVPTSEDKPRQMIFLKYFDPSTQKLAGIGHFYLPPMGMNTSSVLITLIKARMGFSDGTGVKLYEVCPLGSIEFS</sequence>
<evidence type="ECO:0000256" key="1">
    <source>
        <dbReference type="ARBA" id="ARBA00022786"/>
    </source>
</evidence>
<evidence type="ECO:0000259" key="2">
    <source>
        <dbReference type="Pfam" id="PF12436"/>
    </source>
</evidence>
<proteinExistence type="predicted"/>
<dbReference type="OrthoDB" id="289038at2759"/>
<dbReference type="Gene3D" id="3.10.20.90">
    <property type="entry name" value="Phosphatidylinositol 3-kinase Catalytic Subunit, Chain A, domain 1"/>
    <property type="match status" value="1"/>
</dbReference>
<organism evidence="3 4">
    <name type="scientific">Puccinia graminis f. sp. tritici</name>
    <dbReference type="NCBI Taxonomy" id="56615"/>
    <lineage>
        <taxon>Eukaryota</taxon>
        <taxon>Fungi</taxon>
        <taxon>Dikarya</taxon>
        <taxon>Basidiomycota</taxon>
        <taxon>Pucciniomycotina</taxon>
        <taxon>Pucciniomycetes</taxon>
        <taxon>Pucciniales</taxon>
        <taxon>Pucciniaceae</taxon>
        <taxon>Puccinia</taxon>
    </lineage>
</organism>
<dbReference type="Proteomes" id="UP000324748">
    <property type="component" value="Unassembled WGS sequence"/>
</dbReference>
<gene>
    <name evidence="3" type="ORF">PGT21_012069</name>
</gene>
<dbReference type="AlphaFoldDB" id="A0A5B0Q5N0"/>
<protein>
    <recommendedName>
        <fullName evidence="2">Ubiquitin carboxyl-terminal hydrolase 7 ICP0-binding domain-containing protein</fullName>
    </recommendedName>
</protein>
<dbReference type="Pfam" id="PF12436">
    <property type="entry name" value="USP7_ICP0_bdg"/>
    <property type="match status" value="1"/>
</dbReference>
<dbReference type="InterPro" id="IPR024729">
    <property type="entry name" value="USP7_ICP0-binding_dom"/>
</dbReference>
<comment type="caution">
    <text evidence="3">The sequence shown here is derived from an EMBL/GenBank/DDBJ whole genome shotgun (WGS) entry which is preliminary data.</text>
</comment>
<accession>A0A5B0Q5N0</accession>
<keyword evidence="4" id="KW-1185">Reference proteome</keyword>
<feature type="domain" description="Ubiquitin carboxyl-terminal hydrolase 7 ICP0-binding" evidence="2">
    <location>
        <begin position="69"/>
        <end position="194"/>
    </location>
</feature>
<keyword evidence="1" id="KW-0833">Ubl conjugation pathway</keyword>